<evidence type="ECO:0000259" key="5">
    <source>
        <dbReference type="Pfam" id="PF12697"/>
    </source>
</evidence>
<keyword evidence="7" id="KW-1185">Reference proteome</keyword>
<dbReference type="Pfam" id="PF12697">
    <property type="entry name" value="Abhydrolase_6"/>
    <property type="match status" value="1"/>
</dbReference>
<proteinExistence type="inferred from homology"/>
<keyword evidence="2" id="KW-0719">Serine esterase</keyword>
<dbReference type="GO" id="GO:0034338">
    <property type="term" value="F:short-chain carboxylesterase activity"/>
    <property type="evidence" value="ECO:0007669"/>
    <property type="project" value="TreeGrafter"/>
</dbReference>
<protein>
    <recommendedName>
        <fullName evidence="5">AB hydrolase-1 domain-containing protein</fullName>
    </recommendedName>
</protein>
<evidence type="ECO:0000256" key="3">
    <source>
        <dbReference type="ARBA" id="ARBA00022801"/>
    </source>
</evidence>
<gene>
    <name evidence="6" type="ORF">SAMN05421753_10279</name>
</gene>
<dbReference type="SUPFAM" id="SSF53474">
    <property type="entry name" value="alpha/beta-Hydrolases"/>
    <property type="match status" value="1"/>
</dbReference>
<dbReference type="OrthoDB" id="332676at2"/>
<dbReference type="InterPro" id="IPR050960">
    <property type="entry name" value="AB_hydrolase_4_sf"/>
</dbReference>
<dbReference type="PROSITE" id="PS01133">
    <property type="entry name" value="UPF0017"/>
    <property type="match status" value="1"/>
</dbReference>
<dbReference type="InterPro" id="IPR012020">
    <property type="entry name" value="ABHD4"/>
</dbReference>
<dbReference type="PANTHER" id="PTHR10794">
    <property type="entry name" value="ABHYDROLASE DOMAIN-CONTAINING PROTEIN"/>
    <property type="match status" value="1"/>
</dbReference>
<accession>A0A1I3C349</accession>
<dbReference type="Proteomes" id="UP000199518">
    <property type="component" value="Unassembled WGS sequence"/>
</dbReference>
<dbReference type="PIRSF" id="PIRSF005211">
    <property type="entry name" value="Ab_hydro_YheT"/>
    <property type="match status" value="1"/>
</dbReference>
<feature type="active site" description="Charge relay system" evidence="4">
    <location>
        <position position="292"/>
    </location>
</feature>
<feature type="active site" description="Charge relay system" evidence="4">
    <location>
        <position position="161"/>
    </location>
</feature>
<dbReference type="Gene3D" id="3.40.50.1820">
    <property type="entry name" value="alpha/beta hydrolase"/>
    <property type="match status" value="1"/>
</dbReference>
<evidence type="ECO:0000256" key="1">
    <source>
        <dbReference type="ARBA" id="ARBA00010884"/>
    </source>
</evidence>
<sequence length="347" mass="38144">MSVSSQRSSTDIPLSEDLFSPPVFFRNGHVQTLAGMYVYSPWAGRERSSFGVSLSGEVLLSDDDRLVYQDDRPKNWQSGDRVALLLHGLGGSHASHYMSRIARLLNQHNVRAFRLDWRGCGAGVTLARYPYHSGRSSDLAATLAEIQARCPGSPITVIGFSLGGNVTLKLLGETQNSLGSFAAIDRAVAVCPPIDLNMTVTSLGKGWSQLYDRYFCKACTRDVRNRQRQRPDAIIPDGWFSRLPRTLYEFDETFTAPVSGFESAAEYYARSSANQFLAAITVPTLVIAAQDDPLIPFAQFKAADYSAATKLLAPQHGGHLGFCTPRGLGWLDRQILNWTLGPHCPGR</sequence>
<evidence type="ECO:0000313" key="6">
    <source>
        <dbReference type="EMBL" id="SFH69038.1"/>
    </source>
</evidence>
<dbReference type="AlphaFoldDB" id="A0A1I3C349"/>
<keyword evidence="3" id="KW-0378">Hydrolase</keyword>
<dbReference type="InterPro" id="IPR000952">
    <property type="entry name" value="AB_hydrolase_4_CS"/>
</dbReference>
<organism evidence="6 7">
    <name type="scientific">Planctomicrobium piriforme</name>
    <dbReference type="NCBI Taxonomy" id="1576369"/>
    <lineage>
        <taxon>Bacteria</taxon>
        <taxon>Pseudomonadati</taxon>
        <taxon>Planctomycetota</taxon>
        <taxon>Planctomycetia</taxon>
        <taxon>Planctomycetales</taxon>
        <taxon>Planctomycetaceae</taxon>
        <taxon>Planctomicrobium</taxon>
    </lineage>
</organism>
<evidence type="ECO:0000256" key="2">
    <source>
        <dbReference type="ARBA" id="ARBA00022487"/>
    </source>
</evidence>
<dbReference type="InterPro" id="IPR029058">
    <property type="entry name" value="AB_hydrolase_fold"/>
</dbReference>
<dbReference type="EMBL" id="FOQD01000002">
    <property type="protein sequence ID" value="SFH69038.1"/>
    <property type="molecule type" value="Genomic_DNA"/>
</dbReference>
<evidence type="ECO:0000256" key="4">
    <source>
        <dbReference type="PIRSR" id="PIRSR005211-1"/>
    </source>
</evidence>
<dbReference type="GO" id="GO:0047372">
    <property type="term" value="F:monoacylglycerol lipase activity"/>
    <property type="evidence" value="ECO:0007669"/>
    <property type="project" value="TreeGrafter"/>
</dbReference>
<name>A0A1I3C349_9PLAN</name>
<feature type="domain" description="AB hydrolase-1" evidence="5">
    <location>
        <begin position="84"/>
        <end position="320"/>
    </location>
</feature>
<dbReference type="PANTHER" id="PTHR10794:SF94">
    <property type="entry name" value="ESTERASE YHET-RELATED"/>
    <property type="match status" value="1"/>
</dbReference>
<reference evidence="7" key="1">
    <citation type="submission" date="2016-10" db="EMBL/GenBank/DDBJ databases">
        <authorList>
            <person name="Varghese N."/>
            <person name="Submissions S."/>
        </authorList>
    </citation>
    <scope>NUCLEOTIDE SEQUENCE [LARGE SCALE GENOMIC DNA]</scope>
    <source>
        <strain evidence="7">DSM 26348</strain>
    </source>
</reference>
<feature type="active site" description="Charge relay system" evidence="4">
    <location>
        <position position="319"/>
    </location>
</feature>
<dbReference type="STRING" id="1576369.SAMN05421753_10279"/>
<evidence type="ECO:0000313" key="7">
    <source>
        <dbReference type="Proteomes" id="UP000199518"/>
    </source>
</evidence>
<dbReference type="InterPro" id="IPR000073">
    <property type="entry name" value="AB_hydrolase_1"/>
</dbReference>
<comment type="similarity">
    <text evidence="1">Belongs to the AB hydrolase superfamily. AB hydrolase 4 family.</text>
</comment>